<feature type="region of interest" description="Disordered" evidence="1">
    <location>
        <begin position="1"/>
        <end position="67"/>
    </location>
</feature>
<dbReference type="Proteomes" id="UP001482620">
    <property type="component" value="Unassembled WGS sequence"/>
</dbReference>
<evidence type="ECO:0000256" key="1">
    <source>
        <dbReference type="SAM" id="MobiDB-lite"/>
    </source>
</evidence>
<comment type="caution">
    <text evidence="2">The sequence shown here is derived from an EMBL/GenBank/DDBJ whole genome shotgun (WGS) entry which is preliminary data.</text>
</comment>
<accession>A0ABV0TY90</accession>
<name>A0ABV0TY90_9TELE</name>
<keyword evidence="3" id="KW-1185">Reference proteome</keyword>
<protein>
    <submittedName>
        <fullName evidence="2">Uncharacterized protein</fullName>
    </submittedName>
</protein>
<reference evidence="2 3" key="1">
    <citation type="submission" date="2021-06" db="EMBL/GenBank/DDBJ databases">
        <authorList>
            <person name="Palmer J.M."/>
        </authorList>
    </citation>
    <scope>NUCLEOTIDE SEQUENCE [LARGE SCALE GENOMIC DNA]</scope>
    <source>
        <strain evidence="3">if_2019</strain>
        <tissue evidence="2">Muscle</tissue>
    </source>
</reference>
<feature type="compositionally biased region" description="Basic and acidic residues" evidence="1">
    <location>
        <begin position="43"/>
        <end position="55"/>
    </location>
</feature>
<organism evidence="2 3">
    <name type="scientific">Ilyodon furcidens</name>
    <name type="common">goldbreast splitfin</name>
    <dbReference type="NCBI Taxonomy" id="33524"/>
    <lineage>
        <taxon>Eukaryota</taxon>
        <taxon>Metazoa</taxon>
        <taxon>Chordata</taxon>
        <taxon>Craniata</taxon>
        <taxon>Vertebrata</taxon>
        <taxon>Euteleostomi</taxon>
        <taxon>Actinopterygii</taxon>
        <taxon>Neopterygii</taxon>
        <taxon>Teleostei</taxon>
        <taxon>Neoteleostei</taxon>
        <taxon>Acanthomorphata</taxon>
        <taxon>Ovalentaria</taxon>
        <taxon>Atherinomorphae</taxon>
        <taxon>Cyprinodontiformes</taxon>
        <taxon>Goodeidae</taxon>
        <taxon>Ilyodon</taxon>
    </lineage>
</organism>
<gene>
    <name evidence="2" type="ORF">ILYODFUR_012791</name>
</gene>
<feature type="compositionally biased region" description="Polar residues" evidence="1">
    <location>
        <begin position="21"/>
        <end position="42"/>
    </location>
</feature>
<dbReference type="EMBL" id="JAHRIQ010047358">
    <property type="protein sequence ID" value="MEQ2236437.1"/>
    <property type="molecule type" value="Genomic_DNA"/>
</dbReference>
<sequence>MMDLLPPRGERHKKNRKRNMAESQAQQERSGSKTRGSSGEQRPNTEGRTEKETGCRRVNQRMLRSSW</sequence>
<evidence type="ECO:0000313" key="2">
    <source>
        <dbReference type="EMBL" id="MEQ2236437.1"/>
    </source>
</evidence>
<proteinExistence type="predicted"/>
<evidence type="ECO:0000313" key="3">
    <source>
        <dbReference type="Proteomes" id="UP001482620"/>
    </source>
</evidence>